<dbReference type="RefSeq" id="WP_076089046.1">
    <property type="nucleotide sequence ID" value="NZ_CP019070.1"/>
</dbReference>
<accession>A0A1P8KQM1</accession>
<protein>
    <recommendedName>
        <fullName evidence="3">Nitrous oxide-stimulated promoter family protein</fullName>
    </recommendedName>
</protein>
<dbReference type="STRING" id="1850254.LPB137_13760"/>
<evidence type="ECO:0000313" key="1">
    <source>
        <dbReference type="EMBL" id="APW66850.1"/>
    </source>
</evidence>
<keyword evidence="2" id="KW-1185">Reference proteome</keyword>
<dbReference type="AlphaFoldDB" id="A0A1P8KQM1"/>
<dbReference type="InterPro" id="IPR020483">
    <property type="entry name" value="Uncharacterised_YgbA"/>
</dbReference>
<proteinExistence type="predicted"/>
<dbReference type="Pfam" id="PF11756">
    <property type="entry name" value="YgbA_NO"/>
    <property type="match status" value="1"/>
</dbReference>
<evidence type="ECO:0008006" key="3">
    <source>
        <dbReference type="Google" id="ProtNLM"/>
    </source>
</evidence>
<dbReference type="KEGG" id="alp:LPB137_13760"/>
<dbReference type="Proteomes" id="UP000186074">
    <property type="component" value="Chromosome"/>
</dbReference>
<gene>
    <name evidence="1" type="ORF">LPB137_13760</name>
</gene>
<sequence>MTTEKFEIEINTLKKFFELYCKDKHENLVDKEITLEYKDKKFTMNLCLCPTCHDAISYSHQRLIECQHDIKPRCRTCPTPCYEKPRWKNIAKVMKYAAIKLSLTKVKKRIKSLFS</sequence>
<dbReference type="EMBL" id="CP019070">
    <property type="protein sequence ID" value="APW66850.1"/>
    <property type="molecule type" value="Genomic_DNA"/>
</dbReference>
<name>A0A1P8KQM1_9BACT</name>
<evidence type="ECO:0000313" key="2">
    <source>
        <dbReference type="Proteomes" id="UP000186074"/>
    </source>
</evidence>
<dbReference type="OrthoDB" id="5344095at2"/>
<organism evidence="1 2">
    <name type="scientific">Poseidonibacter parvus</name>
    <dbReference type="NCBI Taxonomy" id="1850254"/>
    <lineage>
        <taxon>Bacteria</taxon>
        <taxon>Pseudomonadati</taxon>
        <taxon>Campylobacterota</taxon>
        <taxon>Epsilonproteobacteria</taxon>
        <taxon>Campylobacterales</taxon>
        <taxon>Arcobacteraceae</taxon>
        <taxon>Poseidonibacter</taxon>
    </lineage>
</organism>
<reference evidence="1 2" key="1">
    <citation type="submission" date="2017-01" db="EMBL/GenBank/DDBJ databases">
        <title>Genome sequencing of Arcobacter sp. LPB0137.</title>
        <authorList>
            <person name="Lee G.-W."/>
            <person name="Yi H."/>
        </authorList>
    </citation>
    <scope>NUCLEOTIDE SEQUENCE [LARGE SCALE GENOMIC DNA]</scope>
    <source>
        <strain evidence="1 2">LPB0137</strain>
    </source>
</reference>